<sequence length="297" mass="32418">MKKTIFLAITGLVMVTLTSCNQDRDESQGSLSMNPGKQYNEMTSRGASNSVDGNALSRQYGSPTRTNYTIPYLPSAGNQGTDQSCVAWSTTYAAATILERNFINSNASPRSPRYVYNQINNGSCTTTPGIINGLNTLVSSGACSMEEMPYVQGQCSFAPSQFQRNLASSHKLTKWATVDNTNLQQVKTLLANNFPLIISVPMNSSFGLIRASTGWAVTSCESFNAFTTPMHAVCVVGYDDNRRAFKVMNSFGNNFADNGFFWISYELFTQRRNSPGQGSPVNECYTAEVKAGTLPTF</sequence>
<dbReference type="SUPFAM" id="SSF54001">
    <property type="entry name" value="Cysteine proteinases"/>
    <property type="match status" value="1"/>
</dbReference>
<dbReference type="RefSeq" id="WP_122546335.1">
    <property type="nucleotide sequence ID" value="NZ_QWIV01000013.1"/>
</dbReference>
<dbReference type="Pfam" id="PF00112">
    <property type="entry name" value="Peptidase_C1"/>
    <property type="match status" value="1"/>
</dbReference>
<evidence type="ECO:0000256" key="1">
    <source>
        <dbReference type="SAM" id="MobiDB-lite"/>
    </source>
</evidence>
<protein>
    <recommendedName>
        <fullName evidence="2">Peptidase C1A papain C-terminal domain-containing protein</fullName>
    </recommendedName>
</protein>
<feature type="domain" description="Peptidase C1A papain C-terminal" evidence="2">
    <location>
        <begin position="77"/>
        <end position="265"/>
    </location>
</feature>
<reference evidence="3 4" key="1">
    <citation type="submission" date="2018-08" db="EMBL/GenBank/DDBJ databases">
        <title>Chryseobacterium nematophagum: a novel matrix digesting pathogen of nematodes.</title>
        <authorList>
            <person name="Page A."/>
            <person name="Roberts M."/>
            <person name="Felix M.-A."/>
            <person name="Weir W."/>
        </authorList>
    </citation>
    <scope>NUCLEOTIDE SEQUENCE [LARGE SCALE GENOMIC DNA]</scope>
    <source>
        <strain evidence="3 4">JUb275</strain>
    </source>
</reference>
<evidence type="ECO:0000259" key="2">
    <source>
        <dbReference type="Pfam" id="PF00112"/>
    </source>
</evidence>
<evidence type="ECO:0000313" key="3">
    <source>
        <dbReference type="EMBL" id="RMZ59213.1"/>
    </source>
</evidence>
<feature type="compositionally biased region" description="Polar residues" evidence="1">
    <location>
        <begin position="28"/>
        <end position="60"/>
    </location>
</feature>
<gene>
    <name evidence="3" type="ORF">D1632_06070</name>
</gene>
<accession>A0A3M7L8Z6</accession>
<comment type="caution">
    <text evidence="3">The sequence shown here is derived from an EMBL/GenBank/DDBJ whole genome shotgun (WGS) entry which is preliminary data.</text>
</comment>
<keyword evidence="4" id="KW-1185">Reference proteome</keyword>
<dbReference type="AlphaFoldDB" id="A0A3M7L8Z6"/>
<dbReference type="Proteomes" id="UP000267524">
    <property type="component" value="Unassembled WGS sequence"/>
</dbReference>
<dbReference type="PROSITE" id="PS51257">
    <property type="entry name" value="PROKAR_LIPOPROTEIN"/>
    <property type="match status" value="1"/>
</dbReference>
<evidence type="ECO:0000313" key="4">
    <source>
        <dbReference type="Proteomes" id="UP000267524"/>
    </source>
</evidence>
<organism evidence="3 4">
    <name type="scientific">Chryseobacterium nematophagum</name>
    <dbReference type="NCBI Taxonomy" id="2305228"/>
    <lineage>
        <taxon>Bacteria</taxon>
        <taxon>Pseudomonadati</taxon>
        <taxon>Bacteroidota</taxon>
        <taxon>Flavobacteriia</taxon>
        <taxon>Flavobacteriales</taxon>
        <taxon>Weeksellaceae</taxon>
        <taxon>Chryseobacterium group</taxon>
        <taxon>Chryseobacterium</taxon>
    </lineage>
</organism>
<dbReference type="InterPro" id="IPR000668">
    <property type="entry name" value="Peptidase_C1A_C"/>
</dbReference>
<dbReference type="InterPro" id="IPR038765">
    <property type="entry name" value="Papain-like_cys_pep_sf"/>
</dbReference>
<dbReference type="GO" id="GO:0006508">
    <property type="term" value="P:proteolysis"/>
    <property type="evidence" value="ECO:0007669"/>
    <property type="project" value="InterPro"/>
</dbReference>
<feature type="region of interest" description="Disordered" evidence="1">
    <location>
        <begin position="23"/>
        <end position="60"/>
    </location>
</feature>
<proteinExistence type="predicted"/>
<dbReference type="EMBL" id="QWIV01000013">
    <property type="protein sequence ID" value="RMZ59213.1"/>
    <property type="molecule type" value="Genomic_DNA"/>
</dbReference>
<dbReference type="Gene3D" id="3.90.70.10">
    <property type="entry name" value="Cysteine proteinases"/>
    <property type="match status" value="1"/>
</dbReference>
<dbReference type="CDD" id="cd02619">
    <property type="entry name" value="Peptidase_C1"/>
    <property type="match status" value="1"/>
</dbReference>
<name>A0A3M7L8Z6_9FLAO</name>
<dbReference type="GO" id="GO:0008234">
    <property type="term" value="F:cysteine-type peptidase activity"/>
    <property type="evidence" value="ECO:0007669"/>
    <property type="project" value="InterPro"/>
</dbReference>